<dbReference type="EMBL" id="CP034248">
    <property type="protein sequence ID" value="AZK47922.1"/>
    <property type="molecule type" value="Genomic_DNA"/>
</dbReference>
<reference evidence="2 3" key="1">
    <citation type="submission" date="2018-11" db="EMBL/GenBank/DDBJ databases">
        <title>Genome sequencing of Paenibacillus lentus DSM25539(T).</title>
        <authorList>
            <person name="Kook J.-K."/>
            <person name="Park S.-N."/>
            <person name="Lim Y.K."/>
        </authorList>
    </citation>
    <scope>NUCLEOTIDE SEQUENCE [LARGE SCALE GENOMIC DNA]</scope>
    <source>
        <strain evidence="2 3">DSM 25539</strain>
    </source>
</reference>
<organism evidence="2 3">
    <name type="scientific">Paenibacillus lentus</name>
    <dbReference type="NCBI Taxonomy" id="1338368"/>
    <lineage>
        <taxon>Bacteria</taxon>
        <taxon>Bacillati</taxon>
        <taxon>Bacillota</taxon>
        <taxon>Bacilli</taxon>
        <taxon>Bacillales</taxon>
        <taxon>Paenibacillaceae</taxon>
        <taxon>Paenibacillus</taxon>
    </lineage>
</organism>
<proteinExistence type="predicted"/>
<evidence type="ECO:0000259" key="1">
    <source>
        <dbReference type="Pfam" id="PF01636"/>
    </source>
</evidence>
<name>A0A3Q8S5Y0_9BACL</name>
<dbReference type="AlphaFoldDB" id="A0A3Q8S5Y0"/>
<dbReference type="KEGG" id="plen:EIM92_18580"/>
<sequence>MLLEPTLNEINKLFRLHGMNDEIIRLRRLSGTTDGLVLRVESSKDDKYILKYDSPKQIQLVEQLLSVYKNSILLPNILHSSQDSTYLVYSFIEGTTHVDRGIKKSWLKKLTQDLFNNYIKYQGESMWGRLEYPRQSWKEFNDISIEEARINIGNELSNDDYKLVKSTADHLFANDLEQGERFLLHGDTGVHNFVYHDSTLVGVIDPSPMVGPIIYDFIYAFCSSPDDLNKETLIAAYESLEQGRVNKSRLIAETLIQLYCRIGLSIKHHPSDFTEYKKAWEDWKKICRQLEEY</sequence>
<dbReference type="SUPFAM" id="SSF56112">
    <property type="entry name" value="Protein kinase-like (PK-like)"/>
    <property type="match status" value="1"/>
</dbReference>
<dbReference type="InterPro" id="IPR011009">
    <property type="entry name" value="Kinase-like_dom_sf"/>
</dbReference>
<dbReference type="RefSeq" id="WP_125084091.1">
    <property type="nucleotide sequence ID" value="NZ_CP034248.1"/>
</dbReference>
<feature type="domain" description="Aminoglycoside phosphotransferase" evidence="1">
    <location>
        <begin position="26"/>
        <end position="236"/>
    </location>
</feature>
<gene>
    <name evidence="2" type="ORF">EIM92_18580</name>
</gene>
<evidence type="ECO:0000313" key="2">
    <source>
        <dbReference type="EMBL" id="AZK47922.1"/>
    </source>
</evidence>
<accession>A0A3Q8S5Y0</accession>
<protein>
    <recommendedName>
        <fullName evidence="1">Aminoglycoside phosphotransferase domain-containing protein</fullName>
    </recommendedName>
</protein>
<dbReference type="OrthoDB" id="2363646at2"/>
<keyword evidence="3" id="KW-1185">Reference proteome</keyword>
<evidence type="ECO:0000313" key="3">
    <source>
        <dbReference type="Proteomes" id="UP000273145"/>
    </source>
</evidence>
<dbReference type="InterPro" id="IPR002575">
    <property type="entry name" value="Aminoglycoside_PTrfase"/>
</dbReference>
<dbReference type="Pfam" id="PF01636">
    <property type="entry name" value="APH"/>
    <property type="match status" value="1"/>
</dbReference>
<dbReference type="Gene3D" id="3.90.1200.10">
    <property type="match status" value="1"/>
</dbReference>
<dbReference type="Proteomes" id="UP000273145">
    <property type="component" value="Chromosome"/>
</dbReference>